<organism evidence="2 3">
    <name type="scientific">Ceratodon purpureus</name>
    <name type="common">Fire moss</name>
    <name type="synonym">Dicranum purpureum</name>
    <dbReference type="NCBI Taxonomy" id="3225"/>
    <lineage>
        <taxon>Eukaryota</taxon>
        <taxon>Viridiplantae</taxon>
        <taxon>Streptophyta</taxon>
        <taxon>Embryophyta</taxon>
        <taxon>Bryophyta</taxon>
        <taxon>Bryophytina</taxon>
        <taxon>Bryopsida</taxon>
        <taxon>Dicranidae</taxon>
        <taxon>Pseudoditrichales</taxon>
        <taxon>Ditrichaceae</taxon>
        <taxon>Ceratodon</taxon>
    </lineage>
</organism>
<comment type="caution">
    <text evidence="2">The sequence shown here is derived from an EMBL/GenBank/DDBJ whole genome shotgun (WGS) entry which is preliminary data.</text>
</comment>
<gene>
    <name evidence="2" type="ORF">KC19_8G150200</name>
</gene>
<accession>A0A8T0GZ54</accession>
<sequence length="56" mass="6349">MLFLSGQIFEHLVLALSCPCGYYYYKSLQIDSTICISTLIGRHVLPMWALLQLVAN</sequence>
<reference evidence="2" key="1">
    <citation type="submission" date="2020-06" db="EMBL/GenBank/DDBJ databases">
        <title>WGS assembly of Ceratodon purpureus strain R40.</title>
        <authorList>
            <person name="Carey S.B."/>
            <person name="Jenkins J."/>
            <person name="Shu S."/>
            <person name="Lovell J.T."/>
            <person name="Sreedasyam A."/>
            <person name="Maumus F."/>
            <person name="Tiley G.P."/>
            <person name="Fernandez-Pozo N."/>
            <person name="Barry K."/>
            <person name="Chen C."/>
            <person name="Wang M."/>
            <person name="Lipzen A."/>
            <person name="Daum C."/>
            <person name="Saski C.A."/>
            <person name="Payton A.C."/>
            <person name="Mcbreen J.C."/>
            <person name="Conrad R.E."/>
            <person name="Kollar L.M."/>
            <person name="Olsson S."/>
            <person name="Huttunen S."/>
            <person name="Landis J.B."/>
            <person name="Wickett N.J."/>
            <person name="Johnson M.G."/>
            <person name="Rensing S.A."/>
            <person name="Grimwood J."/>
            <person name="Schmutz J."/>
            <person name="Mcdaniel S.F."/>
        </authorList>
    </citation>
    <scope>NUCLEOTIDE SEQUENCE</scope>
    <source>
        <strain evidence="2">R40</strain>
    </source>
</reference>
<evidence type="ECO:0000256" key="1">
    <source>
        <dbReference type="SAM" id="SignalP"/>
    </source>
</evidence>
<dbReference type="EMBL" id="CM026429">
    <property type="protein sequence ID" value="KAG0564926.1"/>
    <property type="molecule type" value="Genomic_DNA"/>
</dbReference>
<name>A0A8T0GZ54_CERPU</name>
<feature type="signal peptide" evidence="1">
    <location>
        <begin position="1"/>
        <end position="15"/>
    </location>
</feature>
<keyword evidence="1" id="KW-0732">Signal</keyword>
<evidence type="ECO:0000313" key="3">
    <source>
        <dbReference type="Proteomes" id="UP000822688"/>
    </source>
</evidence>
<keyword evidence="3" id="KW-1185">Reference proteome</keyword>
<feature type="chain" id="PRO_5035729376" evidence="1">
    <location>
        <begin position="16"/>
        <end position="56"/>
    </location>
</feature>
<proteinExistence type="predicted"/>
<evidence type="ECO:0000313" key="2">
    <source>
        <dbReference type="EMBL" id="KAG0564926.1"/>
    </source>
</evidence>
<dbReference type="AlphaFoldDB" id="A0A8T0GZ54"/>
<dbReference type="Proteomes" id="UP000822688">
    <property type="component" value="Chromosome 8"/>
</dbReference>
<protein>
    <submittedName>
        <fullName evidence="2">Uncharacterized protein</fullName>
    </submittedName>
</protein>